<organism evidence="2 3">
    <name type="scientific">Phytophthora nicotianae</name>
    <name type="common">Potato buckeye rot agent</name>
    <name type="synonym">Phytophthora parasitica</name>
    <dbReference type="NCBI Taxonomy" id="4792"/>
    <lineage>
        <taxon>Eukaryota</taxon>
        <taxon>Sar</taxon>
        <taxon>Stramenopiles</taxon>
        <taxon>Oomycota</taxon>
        <taxon>Peronosporomycetes</taxon>
        <taxon>Peronosporales</taxon>
        <taxon>Peronosporaceae</taxon>
        <taxon>Phytophthora</taxon>
    </lineage>
</organism>
<dbReference type="AlphaFoldDB" id="A0A0W8CJG2"/>
<accession>A0A0W8CJG2</accession>
<proteinExistence type="predicted"/>
<sequence length="470" mass="53312">MSSHNSSCVPLSNLTMVCERICVAVIQGSSGNSDLATPPHRIIPRPTLRRTHSLDIIDMEVENAKSITTAAPVTTAEEACFRGEESALLHFNWLRTDELGEIVAMTPRSNRSQELPGFETSLVRSSIVLPPSQRHTGRKTRKEQIQHLQNVVLELSRKLQDLLLVTAKPQVTSSPARSKSPWERLATRELEMRREAERENAKLAEAIAAQKRTIRNIRRLLRRRIDHELLRDLRNAKNPMLGNKEQVFAELLHQSGKVYGDLDKLYAENGMNLVPCPGRTRRLYPDAVDGTTFVEFDDNNHVPFSFARTERAVWEFLQGTRVRKDVRVCLKDDQQADGICKSCVGFTYSEHGLASYILERRVSRKYVEENRTVFVCRAMVEPTTAEHWFSSMRFCETMSIVVRTGDPLSSGQETTIIESHISVSKFCDPTAQQRWPDCVEATADGWESKVSFASQAIENLLFERTLTASR</sequence>
<gene>
    <name evidence="2" type="ORF">AM587_10001406</name>
</gene>
<evidence type="ECO:0000313" key="3">
    <source>
        <dbReference type="Proteomes" id="UP000052943"/>
    </source>
</evidence>
<comment type="caution">
    <text evidence="2">The sequence shown here is derived from an EMBL/GenBank/DDBJ whole genome shotgun (WGS) entry which is preliminary data.</text>
</comment>
<dbReference type="OrthoDB" id="125928at2759"/>
<evidence type="ECO:0000256" key="1">
    <source>
        <dbReference type="SAM" id="Coils"/>
    </source>
</evidence>
<feature type="coiled-coil region" evidence="1">
    <location>
        <begin position="186"/>
        <end position="213"/>
    </location>
</feature>
<dbReference type="EMBL" id="LNFO01002994">
    <property type="protein sequence ID" value="KUF84100.1"/>
    <property type="molecule type" value="Genomic_DNA"/>
</dbReference>
<name>A0A0W8CJG2_PHYNI</name>
<dbReference type="Proteomes" id="UP000052943">
    <property type="component" value="Unassembled WGS sequence"/>
</dbReference>
<evidence type="ECO:0000313" key="2">
    <source>
        <dbReference type="EMBL" id="KUF84100.1"/>
    </source>
</evidence>
<reference evidence="2 3" key="1">
    <citation type="submission" date="2015-11" db="EMBL/GenBank/DDBJ databases">
        <title>Genomes and virulence difference between two physiological races of Phytophthora nicotianae.</title>
        <authorList>
            <person name="Liu H."/>
            <person name="Ma X."/>
            <person name="Yu H."/>
            <person name="Fang D."/>
            <person name="Li Y."/>
            <person name="Wang X."/>
            <person name="Wang W."/>
            <person name="Dong Y."/>
            <person name="Xiao B."/>
        </authorList>
    </citation>
    <scope>NUCLEOTIDE SEQUENCE [LARGE SCALE GENOMIC DNA]</scope>
    <source>
        <strain evidence="3">race 0</strain>
    </source>
</reference>
<protein>
    <submittedName>
        <fullName evidence="2">Uncharacterized protein</fullName>
    </submittedName>
</protein>
<keyword evidence="1" id="KW-0175">Coiled coil</keyword>